<proteinExistence type="predicted"/>
<evidence type="ECO:0000313" key="1">
    <source>
        <dbReference type="EMBL" id="JAH16326.1"/>
    </source>
</evidence>
<protein>
    <submittedName>
        <fullName evidence="1">Uncharacterized protein</fullName>
    </submittedName>
</protein>
<reference evidence="1" key="2">
    <citation type="journal article" date="2015" name="Fish Shellfish Immunol.">
        <title>Early steps in the European eel (Anguilla anguilla)-Vibrio vulnificus interaction in the gills: Role of the RtxA13 toxin.</title>
        <authorList>
            <person name="Callol A."/>
            <person name="Pajuelo D."/>
            <person name="Ebbesson L."/>
            <person name="Teles M."/>
            <person name="MacKenzie S."/>
            <person name="Amaro C."/>
        </authorList>
    </citation>
    <scope>NUCLEOTIDE SEQUENCE</scope>
</reference>
<name>A0A0E9QHI7_ANGAN</name>
<dbReference type="EMBL" id="GBXM01092251">
    <property type="protein sequence ID" value="JAH16326.1"/>
    <property type="molecule type" value="Transcribed_RNA"/>
</dbReference>
<accession>A0A0E9QHI7</accession>
<organism evidence="1">
    <name type="scientific">Anguilla anguilla</name>
    <name type="common">European freshwater eel</name>
    <name type="synonym">Muraena anguilla</name>
    <dbReference type="NCBI Taxonomy" id="7936"/>
    <lineage>
        <taxon>Eukaryota</taxon>
        <taxon>Metazoa</taxon>
        <taxon>Chordata</taxon>
        <taxon>Craniata</taxon>
        <taxon>Vertebrata</taxon>
        <taxon>Euteleostomi</taxon>
        <taxon>Actinopterygii</taxon>
        <taxon>Neopterygii</taxon>
        <taxon>Teleostei</taxon>
        <taxon>Anguilliformes</taxon>
        <taxon>Anguillidae</taxon>
        <taxon>Anguilla</taxon>
    </lineage>
</organism>
<sequence length="14" mass="1598">MFKLSAVHYGGEQM</sequence>
<reference evidence="1" key="1">
    <citation type="submission" date="2014-11" db="EMBL/GenBank/DDBJ databases">
        <authorList>
            <person name="Amaro Gonzalez C."/>
        </authorList>
    </citation>
    <scope>NUCLEOTIDE SEQUENCE</scope>
</reference>